<proteinExistence type="predicted"/>
<dbReference type="Gene3D" id="1.20.1280.50">
    <property type="match status" value="1"/>
</dbReference>
<evidence type="ECO:0000313" key="2">
    <source>
        <dbReference type="EMBL" id="KAJ7612992.1"/>
    </source>
</evidence>
<name>A0AAD7B8D2_9AGAR</name>
<dbReference type="EMBL" id="JARKIF010000029">
    <property type="protein sequence ID" value="KAJ7612992.1"/>
    <property type="molecule type" value="Genomic_DNA"/>
</dbReference>
<dbReference type="InterPro" id="IPR032675">
    <property type="entry name" value="LRR_dom_sf"/>
</dbReference>
<protein>
    <recommendedName>
        <fullName evidence="1">F-box domain-containing protein</fullName>
    </recommendedName>
</protein>
<keyword evidence="3" id="KW-1185">Reference proteome</keyword>
<dbReference type="AlphaFoldDB" id="A0AAD7B8D2"/>
<dbReference type="SUPFAM" id="SSF52047">
    <property type="entry name" value="RNI-like"/>
    <property type="match status" value="1"/>
</dbReference>
<gene>
    <name evidence="2" type="ORF">FB45DRAFT_1065129</name>
</gene>
<dbReference type="Proteomes" id="UP001221142">
    <property type="component" value="Unassembled WGS sequence"/>
</dbReference>
<comment type="caution">
    <text evidence="2">The sequence shown here is derived from an EMBL/GenBank/DDBJ whole genome shotgun (WGS) entry which is preliminary data.</text>
</comment>
<feature type="domain" description="F-box" evidence="1">
    <location>
        <begin position="5"/>
        <end position="54"/>
    </location>
</feature>
<dbReference type="InterPro" id="IPR001810">
    <property type="entry name" value="F-box_dom"/>
</dbReference>
<dbReference type="Gene3D" id="3.80.10.10">
    <property type="entry name" value="Ribonuclease Inhibitor"/>
    <property type="match status" value="1"/>
</dbReference>
<organism evidence="2 3">
    <name type="scientific">Roridomyces roridus</name>
    <dbReference type="NCBI Taxonomy" id="1738132"/>
    <lineage>
        <taxon>Eukaryota</taxon>
        <taxon>Fungi</taxon>
        <taxon>Dikarya</taxon>
        <taxon>Basidiomycota</taxon>
        <taxon>Agaricomycotina</taxon>
        <taxon>Agaricomycetes</taxon>
        <taxon>Agaricomycetidae</taxon>
        <taxon>Agaricales</taxon>
        <taxon>Marasmiineae</taxon>
        <taxon>Mycenaceae</taxon>
        <taxon>Roridomyces</taxon>
    </lineage>
</organism>
<dbReference type="Pfam" id="PF12937">
    <property type="entry name" value="F-box-like"/>
    <property type="match status" value="1"/>
</dbReference>
<accession>A0AAD7B8D2</accession>
<reference evidence="2" key="1">
    <citation type="submission" date="2023-03" db="EMBL/GenBank/DDBJ databases">
        <title>Massive genome expansion in bonnet fungi (Mycena s.s.) driven by repeated elements and novel gene families across ecological guilds.</title>
        <authorList>
            <consortium name="Lawrence Berkeley National Laboratory"/>
            <person name="Harder C.B."/>
            <person name="Miyauchi S."/>
            <person name="Viragh M."/>
            <person name="Kuo A."/>
            <person name="Thoen E."/>
            <person name="Andreopoulos B."/>
            <person name="Lu D."/>
            <person name="Skrede I."/>
            <person name="Drula E."/>
            <person name="Henrissat B."/>
            <person name="Morin E."/>
            <person name="Kohler A."/>
            <person name="Barry K."/>
            <person name="LaButti K."/>
            <person name="Morin E."/>
            <person name="Salamov A."/>
            <person name="Lipzen A."/>
            <person name="Mereny Z."/>
            <person name="Hegedus B."/>
            <person name="Baldrian P."/>
            <person name="Stursova M."/>
            <person name="Weitz H."/>
            <person name="Taylor A."/>
            <person name="Grigoriev I.V."/>
            <person name="Nagy L.G."/>
            <person name="Martin F."/>
            <person name="Kauserud H."/>
        </authorList>
    </citation>
    <scope>NUCLEOTIDE SEQUENCE</scope>
    <source>
        <strain evidence="2">9284</strain>
    </source>
</reference>
<evidence type="ECO:0000313" key="3">
    <source>
        <dbReference type="Proteomes" id="UP001221142"/>
    </source>
</evidence>
<evidence type="ECO:0000259" key="1">
    <source>
        <dbReference type="Pfam" id="PF12937"/>
    </source>
</evidence>
<sequence>MISPIARLPFELASKILTLTIPTPPTWAALTKLMSVCRAWSDIALATPSLWTTIRDEGVRPAKFPLALKIWLSRGRDLPVSVSTPHLAWDLEKDLIEALEKDVHRVESLEGVWSSKFSGSKPFRALKSLTVVHNPRRYTDSLDFSIEHILGLLDRSPQLAELTWLMHRYSGTRALPAATQPCCHTTLRHLRLECVNQSSIFGSRDILKYLTLPSLLTLSTGTSCPIYSLRPFLERSSPPLQILKLCPEHALDANKGEFSFLALVPTLTDLELTTDALTGAEPPSLLEFLNTKLDVLPKLQNLALKEGFPHEKEGYQLVAEFLTKRQTSLKSLRLEFRHSYYSMHFRNVPPALYALAHDGIHIHIKCDSCSTEGVLNLQPGSLPPA</sequence>